<dbReference type="Proteomes" id="UP000230233">
    <property type="component" value="Chromosome IV"/>
</dbReference>
<organism evidence="1 2">
    <name type="scientific">Caenorhabditis nigoni</name>
    <dbReference type="NCBI Taxonomy" id="1611254"/>
    <lineage>
        <taxon>Eukaryota</taxon>
        <taxon>Metazoa</taxon>
        <taxon>Ecdysozoa</taxon>
        <taxon>Nematoda</taxon>
        <taxon>Chromadorea</taxon>
        <taxon>Rhabditida</taxon>
        <taxon>Rhabditina</taxon>
        <taxon>Rhabditomorpha</taxon>
        <taxon>Rhabditoidea</taxon>
        <taxon>Rhabditidae</taxon>
        <taxon>Peloderinae</taxon>
        <taxon>Caenorhabditis</taxon>
    </lineage>
</organism>
<accession>A0A2G5U6L3</accession>
<comment type="caution">
    <text evidence="1">The sequence shown here is derived from an EMBL/GenBank/DDBJ whole genome shotgun (WGS) entry which is preliminary data.</text>
</comment>
<gene>
    <name evidence="1" type="primary">Cnig_chr_IV.g14615</name>
    <name evidence="1" type="ORF">B9Z55_014615</name>
</gene>
<name>A0A2G5U6L3_9PELO</name>
<dbReference type="EMBL" id="PDUG01000004">
    <property type="protein sequence ID" value="PIC35182.1"/>
    <property type="molecule type" value="Genomic_DNA"/>
</dbReference>
<evidence type="ECO:0000313" key="2">
    <source>
        <dbReference type="Proteomes" id="UP000230233"/>
    </source>
</evidence>
<sequence length="209" mass="25021">MRKRKEWRGMNDINPIFPIIGPLMHISPECGLYRVSKLDKWVVPRWTTVKHPRLLNGPHKWMRAYLSEPIRKVLHFIKMGCCCKMVSKKEQFSVKKLEEEEKKDALASLSASFSVFTFYWSESRRIRGFLVEWMERKKWVIEILREKNEKFSSVFRCSAARNSIYYHIYKKKTQVKRKAQKLTSVVKLWSRAKQWVSLRGSHLDVTRIL</sequence>
<dbReference type="AlphaFoldDB" id="A0A2G5U6L3"/>
<proteinExistence type="predicted"/>
<reference evidence="2" key="1">
    <citation type="submission" date="2017-10" db="EMBL/GenBank/DDBJ databases">
        <title>Rapid genome shrinkage in a self-fertile nematode reveals novel sperm competition proteins.</title>
        <authorList>
            <person name="Yin D."/>
            <person name="Schwarz E.M."/>
            <person name="Thomas C.G."/>
            <person name="Felde R.L."/>
            <person name="Korf I.F."/>
            <person name="Cutter A.D."/>
            <person name="Schartner C.M."/>
            <person name="Ralston E.J."/>
            <person name="Meyer B.J."/>
            <person name="Haag E.S."/>
        </authorList>
    </citation>
    <scope>NUCLEOTIDE SEQUENCE [LARGE SCALE GENOMIC DNA]</scope>
    <source>
        <strain evidence="2">JU1422</strain>
    </source>
</reference>
<keyword evidence="2" id="KW-1185">Reference proteome</keyword>
<evidence type="ECO:0000313" key="1">
    <source>
        <dbReference type="EMBL" id="PIC35182.1"/>
    </source>
</evidence>
<protein>
    <submittedName>
        <fullName evidence="1">Uncharacterized protein</fullName>
    </submittedName>
</protein>